<evidence type="ECO:0000256" key="10">
    <source>
        <dbReference type="ARBA" id="ARBA00048305"/>
    </source>
</evidence>
<evidence type="ECO:0000256" key="12">
    <source>
        <dbReference type="PIRSR" id="PIRSR000171-1"/>
    </source>
</evidence>
<name>A0A3Q9HSG4_9FIRM</name>
<dbReference type="InterPro" id="IPR036188">
    <property type="entry name" value="FAD/NAD-bd_sf"/>
</dbReference>
<dbReference type="EC" id="1.4.3.16" evidence="4 11"/>
<accession>A0A3Q9HSG4</accession>
<dbReference type="KEGG" id="aft:BBF96_15530"/>
<evidence type="ECO:0000256" key="2">
    <source>
        <dbReference type="ARBA" id="ARBA00004950"/>
    </source>
</evidence>
<dbReference type="RefSeq" id="WP_127018026.1">
    <property type="nucleotide sequence ID" value="NZ_CP016379.1"/>
</dbReference>
<organism evidence="16 17">
    <name type="scientific">Anoxybacter fermentans</name>
    <dbReference type="NCBI Taxonomy" id="1323375"/>
    <lineage>
        <taxon>Bacteria</taxon>
        <taxon>Bacillati</taxon>
        <taxon>Bacillota</taxon>
        <taxon>Clostridia</taxon>
        <taxon>Halanaerobiales</taxon>
        <taxon>Anoxybacter</taxon>
    </lineage>
</organism>
<evidence type="ECO:0000259" key="15">
    <source>
        <dbReference type="Pfam" id="PF02910"/>
    </source>
</evidence>
<evidence type="ECO:0000256" key="1">
    <source>
        <dbReference type="ARBA" id="ARBA00001974"/>
    </source>
</evidence>
<evidence type="ECO:0000256" key="3">
    <source>
        <dbReference type="ARBA" id="ARBA00008562"/>
    </source>
</evidence>
<comment type="catalytic activity">
    <reaction evidence="10">
        <text>L-aspartate + O2 = iminosuccinate + H2O2</text>
        <dbReference type="Rhea" id="RHEA:25876"/>
        <dbReference type="ChEBI" id="CHEBI:15379"/>
        <dbReference type="ChEBI" id="CHEBI:16240"/>
        <dbReference type="ChEBI" id="CHEBI:29991"/>
        <dbReference type="ChEBI" id="CHEBI:77875"/>
        <dbReference type="EC" id="1.4.3.16"/>
    </reaction>
    <physiologicalReaction direction="left-to-right" evidence="10">
        <dbReference type="Rhea" id="RHEA:25877"/>
    </physiologicalReaction>
</comment>
<feature type="active site" description="Proton acceptor" evidence="12">
    <location>
        <position position="290"/>
    </location>
</feature>
<dbReference type="UniPathway" id="UPA00253">
    <property type="reaction ID" value="UER00326"/>
</dbReference>
<evidence type="ECO:0000256" key="13">
    <source>
        <dbReference type="RuleBase" id="RU362049"/>
    </source>
</evidence>
<dbReference type="InterPro" id="IPR003953">
    <property type="entry name" value="FAD-dep_OxRdtase_2_FAD-bd"/>
</dbReference>
<dbReference type="Pfam" id="PF02910">
    <property type="entry name" value="Succ_DH_flav_C"/>
    <property type="match status" value="1"/>
</dbReference>
<dbReference type="Gene3D" id="3.50.50.60">
    <property type="entry name" value="FAD/NAD(P)-binding domain"/>
    <property type="match status" value="1"/>
</dbReference>
<dbReference type="OrthoDB" id="9806724at2"/>
<dbReference type="InterPro" id="IPR015939">
    <property type="entry name" value="Fum_Rdtase/Succ_DH_flav-like_C"/>
</dbReference>
<dbReference type="PANTHER" id="PTHR42716:SF2">
    <property type="entry name" value="L-ASPARTATE OXIDASE, CHLOROPLASTIC"/>
    <property type="match status" value="1"/>
</dbReference>
<proteinExistence type="inferred from homology"/>
<dbReference type="GO" id="GO:0005737">
    <property type="term" value="C:cytoplasm"/>
    <property type="evidence" value="ECO:0007669"/>
    <property type="project" value="UniProtKB-SubCell"/>
</dbReference>
<dbReference type="SUPFAM" id="SSF51905">
    <property type="entry name" value="FAD/NAD(P)-binding domain"/>
    <property type="match status" value="1"/>
</dbReference>
<dbReference type="GO" id="GO:0008734">
    <property type="term" value="F:L-aspartate oxidase activity"/>
    <property type="evidence" value="ECO:0007669"/>
    <property type="project" value="UniProtKB-UniRule"/>
</dbReference>
<dbReference type="FunFam" id="3.90.700.10:FF:000002">
    <property type="entry name" value="L-aspartate oxidase"/>
    <property type="match status" value="1"/>
</dbReference>
<comment type="subcellular location">
    <subcellularLocation>
        <location evidence="13">Cytoplasm</location>
    </subcellularLocation>
</comment>
<dbReference type="AlphaFoldDB" id="A0A3Q9HSG4"/>
<gene>
    <name evidence="16" type="ORF">BBF96_15530</name>
</gene>
<comment type="similarity">
    <text evidence="3 13">Belongs to the FAD-dependent oxidoreductase 2 family. NadB subfamily.</text>
</comment>
<evidence type="ECO:0000256" key="7">
    <source>
        <dbReference type="ARBA" id="ARBA00022642"/>
    </source>
</evidence>
<dbReference type="InterPro" id="IPR005288">
    <property type="entry name" value="NadB"/>
</dbReference>
<keyword evidence="17" id="KW-1185">Reference proteome</keyword>
<dbReference type="Gene3D" id="1.20.58.100">
    <property type="entry name" value="Fumarate reductase/succinate dehydrogenase flavoprotein-like, C-terminal domain"/>
    <property type="match status" value="1"/>
</dbReference>
<evidence type="ECO:0000313" key="16">
    <source>
        <dbReference type="EMBL" id="AZR74659.1"/>
    </source>
</evidence>
<dbReference type="Pfam" id="PF00890">
    <property type="entry name" value="FAD_binding_2"/>
    <property type="match status" value="1"/>
</dbReference>
<evidence type="ECO:0000256" key="5">
    <source>
        <dbReference type="ARBA" id="ARBA00021901"/>
    </source>
</evidence>
<evidence type="ECO:0000256" key="11">
    <source>
        <dbReference type="NCBIfam" id="TIGR00551"/>
    </source>
</evidence>
<dbReference type="PANTHER" id="PTHR42716">
    <property type="entry name" value="L-ASPARTATE OXIDASE"/>
    <property type="match status" value="1"/>
</dbReference>
<keyword evidence="7 13" id="KW-0662">Pyridine nucleotide biosynthesis</keyword>
<dbReference type="NCBIfam" id="TIGR00551">
    <property type="entry name" value="nadB"/>
    <property type="match status" value="1"/>
</dbReference>
<evidence type="ECO:0000256" key="8">
    <source>
        <dbReference type="ARBA" id="ARBA00022827"/>
    </source>
</evidence>
<dbReference type="GO" id="GO:0034628">
    <property type="term" value="P:'de novo' NAD+ biosynthetic process from L-aspartate"/>
    <property type="evidence" value="ECO:0007669"/>
    <property type="project" value="TreeGrafter"/>
</dbReference>
<keyword evidence="8 13" id="KW-0274">FAD</keyword>
<keyword evidence="9 13" id="KW-0560">Oxidoreductase</keyword>
<sequence>MKTPRYLLDYSNINFEKVYIDFLIIGTGIAGLYSAIHAHKWGKVLIVTKEKLEDSNTEHAQGGIAAVFDKEDSTELHLKDTLVAGAGLCNREAVQVLVNEGPARVRELIDMGTNFDRHHDQIALTREGAHSRRRILHAGGDATGEEVRRALTNVVVNQLGIPVHEKTFILDLITHEGRCYGALAYCHHYKKFVAYLAPITIVATGGCGQLYRTTSNPDVATGDGMAFAYRAGAELMDMEFIQFHPTTLYIPGLPAFLVSEAVRGEGAVLRNANGERFMHKYHPMAELAPRDVVARAIVDQMKKDGKLHVWLDITHRDAEFLKNRFPTIYKTCLKNGIDMAKDWLPVAPAAHYMMGGVRTDLYGATRIPGLFACGEVACTGVHGANRLASNSLLDGLVFGYRIFEKAIPEFKSFNEDLDKIPLFIPEPKYKKRRSLCSTYRKRLQLLMSEKVGIIRDEEGLKSALETLEDWSKCLEFEFSSMEEWETQNMIQIAYIMVRSALVRKESRGAHYRRDYPESILSYKGRHFVFQRESQESDSVELES</sequence>
<dbReference type="InterPro" id="IPR037099">
    <property type="entry name" value="Fum_R/Succ_DH_flav-like_C_sf"/>
</dbReference>
<evidence type="ECO:0000259" key="14">
    <source>
        <dbReference type="Pfam" id="PF00890"/>
    </source>
</evidence>
<feature type="domain" description="FAD-dependent oxidoreductase 2 FAD-binding" evidence="14">
    <location>
        <begin position="21"/>
        <end position="392"/>
    </location>
</feature>
<dbReference type="EMBL" id="CP016379">
    <property type="protein sequence ID" value="AZR74659.1"/>
    <property type="molecule type" value="Genomic_DNA"/>
</dbReference>
<dbReference type="SUPFAM" id="SSF56425">
    <property type="entry name" value="Succinate dehydrogenase/fumarate reductase flavoprotein, catalytic domain"/>
    <property type="match status" value="1"/>
</dbReference>
<evidence type="ECO:0000313" key="17">
    <source>
        <dbReference type="Proteomes" id="UP000267250"/>
    </source>
</evidence>
<dbReference type="GO" id="GO:0033765">
    <property type="term" value="F:steroid dehydrogenase activity, acting on the CH-CH group of donors"/>
    <property type="evidence" value="ECO:0007669"/>
    <property type="project" value="UniProtKB-ARBA"/>
</dbReference>
<comment type="cofactor">
    <cofactor evidence="1 13">
        <name>FAD</name>
        <dbReference type="ChEBI" id="CHEBI:57692"/>
    </cofactor>
</comment>
<evidence type="ECO:0000256" key="9">
    <source>
        <dbReference type="ARBA" id="ARBA00023002"/>
    </source>
</evidence>
<comment type="pathway">
    <text evidence="2 13">Cofactor biosynthesis; NAD(+) biosynthesis; iminoaspartate from L-aspartate (oxidase route): step 1/1.</text>
</comment>
<dbReference type="Proteomes" id="UP000267250">
    <property type="component" value="Chromosome"/>
</dbReference>
<dbReference type="SUPFAM" id="SSF46977">
    <property type="entry name" value="Succinate dehydrogenase/fumarate reductase flavoprotein C-terminal domain"/>
    <property type="match status" value="1"/>
</dbReference>
<dbReference type="PIRSF" id="PIRSF000171">
    <property type="entry name" value="SDHA_APRA_LASPO"/>
    <property type="match status" value="1"/>
</dbReference>
<protein>
    <recommendedName>
        <fullName evidence="5 11">L-aspartate oxidase</fullName>
        <ecNumber evidence="4 11">1.4.3.16</ecNumber>
    </recommendedName>
</protein>
<dbReference type="Gene3D" id="3.90.700.10">
    <property type="entry name" value="Succinate dehydrogenase/fumarate reductase flavoprotein, catalytic domain"/>
    <property type="match status" value="1"/>
</dbReference>
<feature type="domain" description="Fumarate reductase/succinate dehydrogenase flavoprotein-like C-terminal" evidence="15">
    <location>
        <begin position="440"/>
        <end position="517"/>
    </location>
</feature>
<dbReference type="PRINTS" id="PR00368">
    <property type="entry name" value="FADPNR"/>
</dbReference>
<dbReference type="InterPro" id="IPR027477">
    <property type="entry name" value="Succ_DH/fumarate_Rdtase_cat_sf"/>
</dbReference>
<evidence type="ECO:0000256" key="4">
    <source>
        <dbReference type="ARBA" id="ARBA00012173"/>
    </source>
</evidence>
<reference evidence="16 17" key="1">
    <citation type="submission" date="2016-07" db="EMBL/GenBank/DDBJ databases">
        <title>Genome and transcriptome analysis of iron-reducing fermentative bacteria Anoxybacter fermentans.</title>
        <authorList>
            <person name="Zeng X."/>
            <person name="Shao Z."/>
        </authorList>
    </citation>
    <scope>NUCLEOTIDE SEQUENCE [LARGE SCALE GENOMIC DNA]</scope>
    <source>
        <strain evidence="16 17">DY22613</strain>
    </source>
</reference>
<keyword evidence="6 13" id="KW-0285">Flavoprotein</keyword>
<evidence type="ECO:0000256" key="6">
    <source>
        <dbReference type="ARBA" id="ARBA00022630"/>
    </source>
</evidence>
<comment type="function">
    <text evidence="13">Catalyzes the oxidation of L-aspartate to iminoaspartate.</text>
</comment>